<dbReference type="InterPro" id="IPR048587">
    <property type="entry name" value="CvfB_S1_3rd"/>
</dbReference>
<evidence type="ECO:0000259" key="5">
    <source>
        <dbReference type="Pfam" id="PF21543"/>
    </source>
</evidence>
<evidence type="ECO:0000313" key="6">
    <source>
        <dbReference type="EMBL" id="QNT64938.1"/>
    </source>
</evidence>
<feature type="domain" description="Conserved virulence factor B-like winged helix" evidence="3">
    <location>
        <begin position="228"/>
        <end position="285"/>
    </location>
</feature>
<dbReference type="PANTHER" id="PTHR37296">
    <property type="entry name" value="CONSERVED VIRULENCE FACTOR B"/>
    <property type="match status" value="1"/>
</dbReference>
<keyword evidence="6" id="KW-0238">DNA-binding</keyword>
<dbReference type="PIRSF" id="PIRSF012524">
    <property type="entry name" value="YitL_S1"/>
    <property type="match status" value="1"/>
</dbReference>
<dbReference type="Gene3D" id="2.40.50.330">
    <property type="match status" value="1"/>
</dbReference>
<dbReference type="Pfam" id="PF21543">
    <property type="entry name" value="CvfB_2nd"/>
    <property type="match status" value="1"/>
</dbReference>
<accession>A0A7H1MNA2</accession>
<dbReference type="InterPro" id="IPR039566">
    <property type="entry name" value="CvfB_S1_st"/>
</dbReference>
<comment type="similarity">
    <text evidence="1">Belongs to the CvfB family.</text>
</comment>
<dbReference type="Pfam" id="PF17783">
    <property type="entry name" value="WHD_CvfB"/>
    <property type="match status" value="1"/>
</dbReference>
<evidence type="ECO:0000313" key="7">
    <source>
        <dbReference type="Proteomes" id="UP000516446"/>
    </source>
</evidence>
<dbReference type="Proteomes" id="UP000516446">
    <property type="component" value="Chromosome"/>
</dbReference>
<evidence type="ECO:0000259" key="3">
    <source>
        <dbReference type="Pfam" id="PF17783"/>
    </source>
</evidence>
<dbReference type="PANTHER" id="PTHR37296:SF1">
    <property type="entry name" value="CONSERVED VIRULENCE FACTOR B"/>
    <property type="match status" value="1"/>
</dbReference>
<dbReference type="InterPro" id="IPR014464">
    <property type="entry name" value="CvfB_fam"/>
</dbReference>
<dbReference type="Gene3D" id="1.10.10.10">
    <property type="entry name" value="Winged helix-like DNA-binding domain superfamily/Winged helix DNA-binding domain"/>
    <property type="match status" value="1"/>
</dbReference>
<feature type="domain" description="Conserved virulence factor B first S1" evidence="2">
    <location>
        <begin position="5"/>
        <end position="62"/>
    </location>
</feature>
<evidence type="ECO:0000256" key="1">
    <source>
        <dbReference type="PIRNR" id="PIRNR012524"/>
    </source>
</evidence>
<organism evidence="6 7">
    <name type="scientific">Weissella koreensis</name>
    <dbReference type="NCBI Taxonomy" id="165096"/>
    <lineage>
        <taxon>Bacteria</taxon>
        <taxon>Bacillati</taxon>
        <taxon>Bacillota</taxon>
        <taxon>Bacilli</taxon>
        <taxon>Lactobacillales</taxon>
        <taxon>Lactobacillaceae</taxon>
        <taxon>Weissella</taxon>
    </lineage>
</organism>
<dbReference type="Pfam" id="PF21191">
    <property type="entry name" value="CvfB_1st"/>
    <property type="match status" value="1"/>
</dbReference>
<feature type="domain" description="Conserved virulence factor B second S1" evidence="4">
    <location>
        <begin position="73"/>
        <end position="134"/>
    </location>
</feature>
<evidence type="ECO:0000259" key="4">
    <source>
        <dbReference type="Pfam" id="PF21191"/>
    </source>
</evidence>
<dbReference type="OMA" id="GAFMDWG"/>
<dbReference type="InterPro" id="IPR012340">
    <property type="entry name" value="NA-bd_OB-fold"/>
</dbReference>
<dbReference type="Pfam" id="PF13509">
    <property type="entry name" value="S1_2"/>
    <property type="match status" value="1"/>
</dbReference>
<protein>
    <submittedName>
        <fullName evidence="6">DNA-binding protein</fullName>
    </submittedName>
</protein>
<reference evidence="6 7" key="1">
    <citation type="submission" date="2019-08" db="EMBL/GenBank/DDBJ databases">
        <authorList>
            <person name="Chang H.C."/>
            <person name="Mun S.Y."/>
        </authorList>
    </citation>
    <scope>NUCLEOTIDE SEQUENCE [LARGE SCALE GENOMIC DNA]</scope>
    <source>
        <strain evidence="6 7">SK</strain>
    </source>
</reference>
<dbReference type="InterPro" id="IPR048588">
    <property type="entry name" value="CvfB_S1_2nd"/>
</dbReference>
<dbReference type="Gene3D" id="2.40.50.140">
    <property type="entry name" value="Nucleic acid-binding proteins"/>
    <property type="match status" value="2"/>
</dbReference>
<evidence type="ECO:0000259" key="2">
    <source>
        <dbReference type="Pfam" id="PF13509"/>
    </source>
</evidence>
<dbReference type="InterPro" id="IPR036388">
    <property type="entry name" value="WH-like_DNA-bd_sf"/>
</dbReference>
<keyword evidence="7" id="KW-1185">Reference proteome</keyword>
<feature type="domain" description="Conserved virulence factor B third S1" evidence="5">
    <location>
        <begin position="143"/>
        <end position="216"/>
    </location>
</feature>
<dbReference type="GO" id="GO:0003677">
    <property type="term" value="F:DNA binding"/>
    <property type="evidence" value="ECO:0007669"/>
    <property type="project" value="UniProtKB-KW"/>
</dbReference>
<gene>
    <name evidence="6" type="ORF">FY536_06620</name>
</gene>
<dbReference type="InterPro" id="IPR040764">
    <property type="entry name" value="CvfB_WH"/>
</dbReference>
<dbReference type="RefSeq" id="WP_006845288.1">
    <property type="nucleotide sequence ID" value="NZ_CP026847.1"/>
</dbReference>
<proteinExistence type="inferred from homology"/>
<name>A0A7H1MNA2_9LACO</name>
<dbReference type="EMBL" id="CP043431">
    <property type="protein sequence ID" value="QNT64938.1"/>
    <property type="molecule type" value="Genomic_DNA"/>
</dbReference>
<dbReference type="AlphaFoldDB" id="A0A7H1MNA2"/>
<sequence>MEKKVGIIITAKVTDENEQSFFAQIDGVTYEIDKSELQKPLHIGGLVTGFAYENQSNQLQITKNIPDVRLGHYAFGTVTDVRRDLGVFVDIGLPNKDLVVSLDELPTIKELWPQRGDRLMITLRIDNKDRLWGELATNEILNAVRIPAKTSMKGQKHVKATVYRLKMVGTLVLTEDFNMGFIHPSERYHEPRMGEQLDTRVIGVRPDGILNLSLKPMAYQAIDGDAKMILTLLQRSRTGRLPYNDKSEPESITNYFGMSKGQFKRALGHLYKEHLIQQDEEGILLVVDQSTNDEQED</sequence>